<dbReference type="PANTHER" id="PTHR35340:SF5">
    <property type="entry name" value="ASST-DOMAIN-CONTAINING PROTEIN"/>
    <property type="match status" value="1"/>
</dbReference>
<gene>
    <name evidence="1" type="ORF">P8935_22650</name>
</gene>
<proteinExistence type="predicted"/>
<dbReference type="EMBL" id="CP121196">
    <property type="protein sequence ID" value="XBH17352.1"/>
    <property type="molecule type" value="Genomic_DNA"/>
</dbReference>
<dbReference type="InterPro" id="IPR010262">
    <property type="entry name" value="Arylsulfotransferase_bact"/>
</dbReference>
<dbReference type="InterPro" id="IPR053143">
    <property type="entry name" value="Arylsulfate_ST"/>
</dbReference>
<dbReference type="RefSeq" id="WP_348262583.1">
    <property type="nucleotide sequence ID" value="NZ_CP121196.1"/>
</dbReference>
<dbReference type="PANTHER" id="PTHR35340">
    <property type="entry name" value="PQQ ENZYME REPEAT PROTEIN-RELATED"/>
    <property type="match status" value="1"/>
</dbReference>
<dbReference type="AlphaFoldDB" id="A0AAU7DJ46"/>
<accession>A0AAU7DJ46</accession>
<organism evidence="1">
    <name type="scientific">Telmatobacter sp. DSM 110680</name>
    <dbReference type="NCBI Taxonomy" id="3036704"/>
    <lineage>
        <taxon>Bacteria</taxon>
        <taxon>Pseudomonadati</taxon>
        <taxon>Acidobacteriota</taxon>
        <taxon>Terriglobia</taxon>
        <taxon>Terriglobales</taxon>
        <taxon>Acidobacteriaceae</taxon>
        <taxon>Telmatobacter</taxon>
    </lineage>
</organism>
<name>A0AAU7DJ46_9BACT</name>
<dbReference type="GO" id="GO:0004062">
    <property type="term" value="F:aryl sulfotransferase activity"/>
    <property type="evidence" value="ECO:0007669"/>
    <property type="project" value="InterPro"/>
</dbReference>
<dbReference type="Pfam" id="PF05935">
    <property type="entry name" value="Arylsulfotrans"/>
    <property type="match status" value="1"/>
</dbReference>
<protein>
    <submittedName>
        <fullName evidence="1">Aryl-sulfate sulfotransferase</fullName>
    </submittedName>
</protein>
<evidence type="ECO:0000313" key="1">
    <source>
        <dbReference type="EMBL" id="XBH17352.1"/>
    </source>
</evidence>
<sequence length="649" mass="69380">MRTSPSPEVSRGFDTRLARRFRRCLRNVRACVAQRLIFGSLAFISGCGYFVNPNAVIPSGPGTPSQSGSVTISPTYVALSTGQKFQFTATAAGGGPLEWLVNGVVGGAPATGQVDTSGNYTAPAVITQGENISVTAALVSSPAQNYATAVAAIIPGSQVSCPGATGSPLVAAYSINLPSSGKVSVEFGKTTDYGRNTWQVPSAAQGGQVKVLVAGMMGNTLYHMRAKVTLDNGASYSDVDHTCTTGIPPPTPAVQISSASGATPQPGIEIWNTVIPSNVIQAYATDLQGNIIWTYLYQGSTVDLIQGIQLLPNGNMLMLISYLSSTTVNGTLGLVNDVREVDLAGNLVREITMDTLNQKLASSSLRDASGNVYAFKSFHHSVIALPNGHWVMLATYNKSYSNLTGYPGTTSVIGDAIVDVDANGNPDWVWNTFDHLDVNRHPMNFPDWTHSNDMVYSIDDHNLLLSIRHQNWIIKINFVDGTGSGNVMWKLGEGGDFKLAGGTDPTDWFYAQHGLSFFSPNTTGVFRLGLLDNGNDRMFPSGPVFCAPLKPPLASCYSTIPVLELNESAMTATLITHYQPPPSYFSFFGGNADLLPNGDIHANFSAAVTGAIVQELNPQATQVIWQGTTPNAYQFHAYRWPSLYPGIQW</sequence>
<reference evidence="1" key="1">
    <citation type="submission" date="2023-03" db="EMBL/GenBank/DDBJ databases">
        <title>Edaphobacter sp.</title>
        <authorList>
            <person name="Huber K.J."/>
            <person name="Papendorf J."/>
            <person name="Pilke C."/>
            <person name="Bunk B."/>
            <person name="Sproeer C."/>
            <person name="Pester M."/>
        </authorList>
    </citation>
    <scope>NUCLEOTIDE SEQUENCE</scope>
    <source>
        <strain evidence="1">DSM 110680</strain>
    </source>
</reference>